<dbReference type="Gene3D" id="4.10.40.20">
    <property type="match status" value="1"/>
</dbReference>
<keyword evidence="2" id="KW-1185">Reference proteome</keyword>
<dbReference type="SUPFAM" id="SSF57184">
    <property type="entry name" value="Growth factor receptor domain"/>
    <property type="match status" value="1"/>
</dbReference>
<dbReference type="EMBL" id="QDEB01070170">
    <property type="protein sequence ID" value="RZC35521.1"/>
    <property type="molecule type" value="Genomic_DNA"/>
</dbReference>
<organism evidence="1 2">
    <name type="scientific">Asbolus verrucosus</name>
    <name type="common">Desert ironclad beetle</name>
    <dbReference type="NCBI Taxonomy" id="1661398"/>
    <lineage>
        <taxon>Eukaryota</taxon>
        <taxon>Metazoa</taxon>
        <taxon>Ecdysozoa</taxon>
        <taxon>Arthropoda</taxon>
        <taxon>Hexapoda</taxon>
        <taxon>Insecta</taxon>
        <taxon>Pterygota</taxon>
        <taxon>Neoptera</taxon>
        <taxon>Endopterygota</taxon>
        <taxon>Coleoptera</taxon>
        <taxon>Polyphaga</taxon>
        <taxon>Cucujiformia</taxon>
        <taxon>Tenebrionidae</taxon>
        <taxon>Pimeliinae</taxon>
        <taxon>Asbolus</taxon>
    </lineage>
</organism>
<comment type="caution">
    <text evidence="1">The sequence shown here is derived from an EMBL/GenBank/DDBJ whole genome shotgun (WGS) entry which is preliminary data.</text>
</comment>
<evidence type="ECO:0000313" key="1">
    <source>
        <dbReference type="EMBL" id="RZC35521.1"/>
    </source>
</evidence>
<reference evidence="1 2" key="1">
    <citation type="submission" date="2017-03" db="EMBL/GenBank/DDBJ databases">
        <title>Genome of the blue death feigning beetle - Asbolus verrucosus.</title>
        <authorList>
            <person name="Rider S.D."/>
        </authorList>
    </citation>
    <scope>NUCLEOTIDE SEQUENCE [LARGE SCALE GENOMIC DNA]</scope>
    <source>
        <strain evidence="1">Butters</strain>
        <tissue evidence="1">Head and leg muscle</tissue>
    </source>
</reference>
<dbReference type="Pfam" id="PF07327">
    <property type="entry name" value="Neuroparsin"/>
    <property type="match status" value="1"/>
</dbReference>
<dbReference type="AlphaFoldDB" id="A0A482VRF0"/>
<dbReference type="OrthoDB" id="5976811at2759"/>
<name>A0A482VRF0_ASBVE</name>
<evidence type="ECO:0000313" key="2">
    <source>
        <dbReference type="Proteomes" id="UP000292052"/>
    </source>
</evidence>
<gene>
    <name evidence="1" type="ORF">BDFB_002238</name>
</gene>
<protein>
    <submittedName>
        <fullName evidence="1">Neuroparsin domain containing protein</fullName>
    </submittedName>
</protein>
<dbReference type="Proteomes" id="UP000292052">
    <property type="component" value="Unassembled WGS sequence"/>
</dbReference>
<accession>A0A482VRF0</accession>
<dbReference type="InterPro" id="IPR009030">
    <property type="entry name" value="Growth_fac_rcpt_cys_sf"/>
</dbReference>
<proteinExistence type="predicted"/>
<sequence length="81" mass="9124">MLLPCRRCEDAEECNRPPPDLCIWGENKDYCGRRVCSKGPGEKCGDKFNILGTCGEGMWCSIKDNRCHGCFIPTMACYPDE</sequence>
<dbReference type="InterPro" id="IPR010850">
    <property type="entry name" value="Neuroparsin"/>
</dbReference>